<dbReference type="Pfam" id="PF01968">
    <property type="entry name" value="Hydantoinase_A"/>
    <property type="match status" value="1"/>
</dbReference>
<evidence type="ECO:0000259" key="1">
    <source>
        <dbReference type="Pfam" id="PF01968"/>
    </source>
</evidence>
<dbReference type="PANTHER" id="PTHR11365">
    <property type="entry name" value="5-OXOPROLINASE RELATED"/>
    <property type="match status" value="1"/>
</dbReference>
<dbReference type="InterPro" id="IPR045079">
    <property type="entry name" value="Oxoprolinase-like"/>
</dbReference>
<reference evidence="4" key="1">
    <citation type="journal article" date="2022" name="Int. J. Syst. Evol. Microbiol.">
        <title>Pseudomonas aegrilactucae sp. nov. and Pseudomonas morbosilactucae sp. nov., pathogens causing bacterial rot of lettuce in Japan.</title>
        <authorList>
            <person name="Sawada H."/>
            <person name="Fujikawa T."/>
            <person name="Satou M."/>
        </authorList>
    </citation>
    <scope>NUCLEOTIDE SEQUENCE</scope>
    <source>
        <strain evidence="4">0166_1</strain>
    </source>
</reference>
<evidence type="ECO:0000313" key="5">
    <source>
        <dbReference type="Proteomes" id="UP001162834"/>
    </source>
</evidence>
<evidence type="ECO:0000259" key="2">
    <source>
        <dbReference type="Pfam" id="PF05378"/>
    </source>
</evidence>
<dbReference type="RefSeq" id="WP_259313013.1">
    <property type="nucleotide sequence ID" value="NZ_CP087164.1"/>
</dbReference>
<proteinExistence type="predicted"/>
<dbReference type="GO" id="GO:0006749">
    <property type="term" value="P:glutathione metabolic process"/>
    <property type="evidence" value="ECO:0007669"/>
    <property type="project" value="TreeGrafter"/>
</dbReference>
<dbReference type="Pfam" id="PF05378">
    <property type="entry name" value="Hydant_A_N"/>
    <property type="match status" value="1"/>
</dbReference>
<feature type="domain" description="Hydantoinase A/oxoprolinase" evidence="1">
    <location>
        <begin position="206"/>
        <end position="504"/>
    </location>
</feature>
<evidence type="ECO:0000313" key="4">
    <source>
        <dbReference type="EMBL" id="UGS39002.1"/>
    </source>
</evidence>
<dbReference type="AlphaFoldDB" id="A0A9E6Y2C7"/>
<dbReference type="Gene3D" id="3.30.420.40">
    <property type="match status" value="1"/>
</dbReference>
<dbReference type="GO" id="GO:0005829">
    <property type="term" value="C:cytosol"/>
    <property type="evidence" value="ECO:0007669"/>
    <property type="project" value="TreeGrafter"/>
</dbReference>
<dbReference type="InterPro" id="IPR049517">
    <property type="entry name" value="ACX-like_C"/>
</dbReference>
<accession>A0A9E6Y2C7</accession>
<dbReference type="EMBL" id="CP087164">
    <property type="protein sequence ID" value="UGS39002.1"/>
    <property type="molecule type" value="Genomic_DNA"/>
</dbReference>
<keyword evidence="4" id="KW-0436">Ligase</keyword>
<dbReference type="Pfam" id="PF19278">
    <property type="entry name" value="Hydant_A_C"/>
    <property type="match status" value="1"/>
</dbReference>
<keyword evidence="5" id="KW-1185">Reference proteome</keyword>
<organism evidence="4 5">
    <name type="scientific">Capillimicrobium parvum</name>
    <dbReference type="NCBI Taxonomy" id="2884022"/>
    <lineage>
        <taxon>Bacteria</taxon>
        <taxon>Bacillati</taxon>
        <taxon>Actinomycetota</taxon>
        <taxon>Thermoleophilia</taxon>
        <taxon>Solirubrobacterales</taxon>
        <taxon>Capillimicrobiaceae</taxon>
        <taxon>Capillimicrobium</taxon>
    </lineage>
</organism>
<gene>
    <name evidence="4" type="primary">apc3_20</name>
    <name evidence="4" type="ORF">DSM104329_05434</name>
</gene>
<evidence type="ECO:0000259" key="3">
    <source>
        <dbReference type="Pfam" id="PF19278"/>
    </source>
</evidence>
<dbReference type="PANTHER" id="PTHR11365:SF23">
    <property type="entry name" value="HYPOTHETICAL 5-OXOPROLINASE (EUROFUNG)-RELATED"/>
    <property type="match status" value="1"/>
</dbReference>
<dbReference type="GO" id="GO:0017168">
    <property type="term" value="F:5-oxoprolinase (ATP-hydrolyzing) activity"/>
    <property type="evidence" value="ECO:0007669"/>
    <property type="project" value="TreeGrafter"/>
</dbReference>
<dbReference type="InterPro" id="IPR043129">
    <property type="entry name" value="ATPase_NBD"/>
</dbReference>
<dbReference type="Proteomes" id="UP001162834">
    <property type="component" value="Chromosome"/>
</dbReference>
<dbReference type="SUPFAM" id="SSF53067">
    <property type="entry name" value="Actin-like ATPase domain"/>
    <property type="match status" value="1"/>
</dbReference>
<dbReference type="InterPro" id="IPR002821">
    <property type="entry name" value="Hydantoinase_A"/>
</dbReference>
<sequence length="705" mass="75267">MGYRVGIDIGGTFTDFVIIDDDGEVTLWKEDSTPDDPMEAIEEGLRAVSDHLGTSLEALLEASEAFVHGSTIATNTLIQRDGGPAGLLCTQGFRDVLLFRDGFKPERFNVHLKRPDDFVDRYLRLDVPERINVDGDVLVELDEGAVRSAAAHFRETGVKAIAVAFLWSVVNGTHEDRAAEILREELPGVDVLCSKDVLREIREWERTSATVLSAYVLPKIGDYLRRLEGFLDEKRLAHPAQYMQINGGCASVEEIMQRPVNTLGSGPAAAPAAAAFHLAPGTNGRSNGAAAQGAANVITIDMGGTSFDVCLIREGRPTMSRSIQVEFQPIGVSGVEVQSIGAGGGSIAWIDTGGALRVGPQSAGARPGPACYGAGGEQPTVTDANVVLGYLSPTAFLGGRRTLREDLATSAVASGVGDPLGLDAIHGAAGIIEVVNANMVGGIRSVSVERGIDPRGYMLVSGGGAGGLHAARLARQLGMRQVMIPPEASTFCAFGMTVTDVRHDYTLSHHALSNDMDISAFDAPFAQLEGKARERLRRDGFRDEQIHLERSVDARYRNQIHELTIPIPGDEHYGPEQLETILSTFHGEHESQFTYSLPDVPVEFLHWRLAAIAESPRVPRPAAAAADDPMAAGQAALTGEREAYFPEFGEKVATPVYTMSRLAPNATIRGQAIVESPNTTLVINPGDEVDVLDGGRLLVTVGAAG</sequence>
<feature type="domain" description="Acetophenone carboxylase-like C-terminal" evidence="3">
    <location>
        <begin position="521"/>
        <end position="698"/>
    </location>
</feature>
<dbReference type="EC" id="6.4.1.8" evidence="4"/>
<dbReference type="KEGG" id="sbae:DSM104329_05434"/>
<name>A0A9E6Y2C7_9ACTN</name>
<feature type="domain" description="Hydantoinase/oxoprolinase N-terminal" evidence="2">
    <location>
        <begin position="4"/>
        <end position="185"/>
    </location>
</feature>
<protein>
    <submittedName>
        <fullName evidence="4">Acetophenone carboxylase gamma subunit</fullName>
        <ecNumber evidence="4">6.4.1.8</ecNumber>
    </submittedName>
</protein>
<dbReference type="GO" id="GO:0016874">
    <property type="term" value="F:ligase activity"/>
    <property type="evidence" value="ECO:0007669"/>
    <property type="project" value="UniProtKB-KW"/>
</dbReference>
<dbReference type="InterPro" id="IPR008040">
    <property type="entry name" value="Hydant_A_N"/>
</dbReference>